<accession>A0ABQ5K768</accession>
<proteinExistence type="predicted"/>
<organism evidence="2 3">
    <name type="scientific">Aduncisulcus paluster</name>
    <dbReference type="NCBI Taxonomy" id="2918883"/>
    <lineage>
        <taxon>Eukaryota</taxon>
        <taxon>Metamonada</taxon>
        <taxon>Carpediemonas-like organisms</taxon>
        <taxon>Aduncisulcus</taxon>
    </lineage>
</organism>
<comment type="caution">
    <text evidence="2">The sequence shown here is derived from an EMBL/GenBank/DDBJ whole genome shotgun (WGS) entry which is preliminary data.</text>
</comment>
<dbReference type="SUPFAM" id="SSF50978">
    <property type="entry name" value="WD40 repeat-like"/>
    <property type="match status" value="1"/>
</dbReference>
<reference evidence="2" key="1">
    <citation type="submission" date="2022-03" db="EMBL/GenBank/DDBJ databases">
        <title>Draft genome sequence of Aduncisulcus paluster, a free-living microaerophilic Fornicata.</title>
        <authorList>
            <person name="Yuyama I."/>
            <person name="Kume K."/>
            <person name="Tamura T."/>
            <person name="Inagaki Y."/>
            <person name="Hashimoto T."/>
        </authorList>
    </citation>
    <scope>NUCLEOTIDE SEQUENCE</scope>
    <source>
        <strain evidence="2">NY0171</strain>
    </source>
</reference>
<protein>
    <submittedName>
        <fullName evidence="2">Uncharacterized protein</fullName>
    </submittedName>
</protein>
<feature type="region of interest" description="Disordered" evidence="1">
    <location>
        <begin position="235"/>
        <end position="262"/>
    </location>
</feature>
<feature type="compositionally biased region" description="Basic and acidic residues" evidence="1">
    <location>
        <begin position="241"/>
        <end position="252"/>
    </location>
</feature>
<sequence>MTFSKPFFVENTGHQQFANLWLSDTIFLSGGGGRKVEESTPNSLGLYKIDETESSNLTCKCIARGDLGTDVCLELHTLLPAFEADGEIHSLAFVVTPFNLQVANITIPIAKKNKKKAVEEPSVFIQTVYSVPESKRFKSCVPLSIDSRGICAIAASVDGLFGISIGLSDEPPIVVKGSINLKPGEFIRELKVVPLAASGISFVSAVIVKGKGGRLRRMELGWCLTAPMKELKELHSKKHDAKKEKDEKKGESEGDDDDILDDEEDDVLGFLDEENDDGKCITNIQMRPFPLKFSPRTIDWRPFKNNHSAMVCVTGSDGRMLNLVIELEFHGENFGFNISLHSARKTLCPRPVSACVTQRGVPYLCSCGSGGDVYACDLSAVPAGLKGGERFKLSNVGREALASGMSINPSCKYVAYSAINGDCGVFTISKRGNTAIDIAKTLLFILVVVLAHVFAHIVGSVNDSPIIPASEWFDLE</sequence>
<name>A0ABQ5K768_9EUKA</name>
<evidence type="ECO:0000256" key="1">
    <source>
        <dbReference type="SAM" id="MobiDB-lite"/>
    </source>
</evidence>
<gene>
    <name evidence="2" type="ORF">ADUPG1_000185</name>
</gene>
<evidence type="ECO:0000313" key="2">
    <source>
        <dbReference type="EMBL" id="GKT27792.1"/>
    </source>
</evidence>
<dbReference type="InterPro" id="IPR036322">
    <property type="entry name" value="WD40_repeat_dom_sf"/>
</dbReference>
<dbReference type="EMBL" id="BQXS01000057">
    <property type="protein sequence ID" value="GKT27792.1"/>
    <property type="molecule type" value="Genomic_DNA"/>
</dbReference>
<keyword evidence="3" id="KW-1185">Reference proteome</keyword>
<dbReference type="Proteomes" id="UP001057375">
    <property type="component" value="Unassembled WGS sequence"/>
</dbReference>
<evidence type="ECO:0000313" key="3">
    <source>
        <dbReference type="Proteomes" id="UP001057375"/>
    </source>
</evidence>
<feature type="compositionally biased region" description="Acidic residues" evidence="1">
    <location>
        <begin position="253"/>
        <end position="262"/>
    </location>
</feature>